<reference evidence="1 2" key="1">
    <citation type="submission" date="2016-11" db="EMBL/GenBank/DDBJ databases">
        <authorList>
            <person name="Jaros S."/>
            <person name="Januszkiewicz K."/>
            <person name="Wedrychowicz H."/>
        </authorList>
    </citation>
    <scope>NUCLEOTIDE SEQUENCE [LARGE SCALE GENOMIC DNA]</scope>
    <source>
        <strain evidence="1 2">DSM 18899</strain>
    </source>
</reference>
<protein>
    <recommendedName>
        <fullName evidence="3">EAL domain-containing protein</fullName>
    </recommendedName>
</protein>
<evidence type="ECO:0000313" key="1">
    <source>
        <dbReference type="EMBL" id="SFZ74470.1"/>
    </source>
</evidence>
<organism evidence="1 2">
    <name type="scientific">Chitinimonas taiwanensis DSM 18899</name>
    <dbReference type="NCBI Taxonomy" id="1121279"/>
    <lineage>
        <taxon>Bacteria</taxon>
        <taxon>Pseudomonadati</taxon>
        <taxon>Pseudomonadota</taxon>
        <taxon>Betaproteobacteria</taxon>
        <taxon>Neisseriales</taxon>
        <taxon>Chitinibacteraceae</taxon>
        <taxon>Chitinimonas</taxon>
    </lineage>
</organism>
<gene>
    <name evidence="1" type="ORF">SAMN02745887_01263</name>
</gene>
<proteinExistence type="predicted"/>
<dbReference type="AlphaFoldDB" id="A0A1K2HCI9"/>
<name>A0A1K2HCI9_9NEIS</name>
<accession>A0A1K2HCI9</accession>
<dbReference type="Proteomes" id="UP000186513">
    <property type="component" value="Unassembled WGS sequence"/>
</dbReference>
<dbReference type="STRING" id="1121279.SAMN02745887_01263"/>
<keyword evidence="2" id="KW-1185">Reference proteome</keyword>
<evidence type="ECO:0008006" key="3">
    <source>
        <dbReference type="Google" id="ProtNLM"/>
    </source>
</evidence>
<evidence type="ECO:0000313" key="2">
    <source>
        <dbReference type="Proteomes" id="UP000186513"/>
    </source>
</evidence>
<dbReference type="OrthoDB" id="8773663at2"/>
<sequence length="179" mass="19700">MRPDTQRQLAQGIASLPAQWVAGFPLSLDEHGVVGRFFKCELRSVFVPTPVGALAMPRAELAITGPDGEPFPAERLFQLPSGEDGLLKLDRLCRLIHALNHFIVAEQALPLILPIHPRLFDYVRHGHGRTFARLLAHFDLSPARIVLEVPQGLPQSTLDGYLGEGYTLRTALDVALNAQ</sequence>
<dbReference type="EMBL" id="FPKR01000004">
    <property type="protein sequence ID" value="SFZ74470.1"/>
    <property type="molecule type" value="Genomic_DNA"/>
</dbReference>
<dbReference type="RefSeq" id="WP_072427792.1">
    <property type="nucleotide sequence ID" value="NZ_FPKR01000004.1"/>
</dbReference>